<name>A0ABR8SVH5_9BACL</name>
<dbReference type="InterPro" id="IPR031330">
    <property type="entry name" value="Gly_Hdrlase_35_cat"/>
</dbReference>
<feature type="domain" description="Beta-galactosidase 1-like first all-beta" evidence="6">
    <location>
        <begin position="610"/>
        <end position="712"/>
    </location>
</feature>
<evidence type="ECO:0000256" key="1">
    <source>
        <dbReference type="ARBA" id="ARBA00009809"/>
    </source>
</evidence>
<dbReference type="Pfam" id="PF21317">
    <property type="entry name" value="BetaGal_ABD_1"/>
    <property type="match status" value="1"/>
</dbReference>
<dbReference type="Gene3D" id="3.20.20.80">
    <property type="entry name" value="Glycosidases"/>
    <property type="match status" value="1"/>
</dbReference>
<evidence type="ECO:0000256" key="2">
    <source>
        <dbReference type="ARBA" id="ARBA00022801"/>
    </source>
</evidence>
<accession>A0ABR8SVH5</accession>
<dbReference type="SUPFAM" id="SSF51445">
    <property type="entry name" value="(Trans)glycosidases"/>
    <property type="match status" value="1"/>
</dbReference>
<evidence type="ECO:0000259" key="7">
    <source>
        <dbReference type="Pfam" id="PF21467"/>
    </source>
</evidence>
<dbReference type="Pfam" id="PF21467">
    <property type="entry name" value="BetaGal_gal-bd"/>
    <property type="match status" value="1"/>
</dbReference>
<dbReference type="PANTHER" id="PTHR23421">
    <property type="entry name" value="BETA-GALACTOSIDASE RELATED"/>
    <property type="match status" value="1"/>
</dbReference>
<dbReference type="Proteomes" id="UP000608071">
    <property type="component" value="Unassembled WGS sequence"/>
</dbReference>
<gene>
    <name evidence="8" type="ORF">H9647_05495</name>
</gene>
<dbReference type="InterPro" id="IPR048912">
    <property type="entry name" value="BetaGal1-like_ABD1"/>
</dbReference>
<organism evidence="8 9">
    <name type="scientific">Paenibacillus gallinarum</name>
    <dbReference type="NCBI Taxonomy" id="2762232"/>
    <lineage>
        <taxon>Bacteria</taxon>
        <taxon>Bacillati</taxon>
        <taxon>Bacillota</taxon>
        <taxon>Bacilli</taxon>
        <taxon>Bacillales</taxon>
        <taxon>Paenibacillaceae</taxon>
        <taxon>Paenibacillus</taxon>
    </lineage>
</organism>
<dbReference type="InterPro" id="IPR017853">
    <property type="entry name" value="GH"/>
</dbReference>
<dbReference type="EMBL" id="JACSQL010000002">
    <property type="protein sequence ID" value="MBD7967508.1"/>
    <property type="molecule type" value="Genomic_DNA"/>
</dbReference>
<dbReference type="InterPro" id="IPR048913">
    <property type="entry name" value="BetaGal_gal-bd"/>
</dbReference>
<evidence type="ECO:0000313" key="9">
    <source>
        <dbReference type="Proteomes" id="UP000608071"/>
    </source>
</evidence>
<proteinExistence type="inferred from homology"/>
<evidence type="ECO:0000259" key="6">
    <source>
        <dbReference type="Pfam" id="PF21317"/>
    </source>
</evidence>
<dbReference type="InterPro" id="IPR001944">
    <property type="entry name" value="Glycoside_Hdrlase_35"/>
</dbReference>
<reference evidence="8 9" key="1">
    <citation type="submission" date="2020-08" db="EMBL/GenBank/DDBJ databases">
        <title>A Genomic Blueprint of the Chicken Gut Microbiome.</title>
        <authorList>
            <person name="Gilroy R."/>
            <person name="Ravi A."/>
            <person name="Getino M."/>
            <person name="Pursley I."/>
            <person name="Horton D.L."/>
            <person name="Alikhan N.-F."/>
            <person name="Baker D."/>
            <person name="Gharbi K."/>
            <person name="Hall N."/>
            <person name="Watson M."/>
            <person name="Adriaenssens E.M."/>
            <person name="Foster-Nyarko E."/>
            <person name="Jarju S."/>
            <person name="Secka A."/>
            <person name="Antonio M."/>
            <person name="Oren A."/>
            <person name="Chaudhuri R."/>
            <person name="La Ragione R.M."/>
            <person name="Hildebrand F."/>
            <person name="Pallen M.J."/>
        </authorList>
    </citation>
    <scope>NUCLEOTIDE SEQUENCE [LARGE SCALE GENOMIC DNA]</scope>
    <source>
        <strain evidence="8 9">Sa2BVA9</strain>
    </source>
</reference>
<evidence type="ECO:0000256" key="4">
    <source>
        <dbReference type="RuleBase" id="RU003679"/>
    </source>
</evidence>
<comment type="caution">
    <text evidence="8">The sequence shown here is derived from an EMBL/GenBank/DDBJ whole genome shotgun (WGS) entry which is preliminary data.</text>
</comment>
<keyword evidence="9" id="KW-1185">Reference proteome</keyword>
<comment type="similarity">
    <text evidence="1 4">Belongs to the glycosyl hydrolase 35 family.</text>
</comment>
<dbReference type="RefSeq" id="WP_191798771.1">
    <property type="nucleotide sequence ID" value="NZ_JACSQL010000002.1"/>
</dbReference>
<dbReference type="Gene3D" id="2.60.120.260">
    <property type="entry name" value="Galactose-binding domain-like"/>
    <property type="match status" value="2"/>
</dbReference>
<evidence type="ECO:0000259" key="5">
    <source>
        <dbReference type="Pfam" id="PF01301"/>
    </source>
</evidence>
<sequence length="937" mass="105960">MTNRLEDSGLQTLSSNQPQQQIQLHYDAKSFIIGGKRVFLNIASIHYFRMPRQEWREVLVKAKLAGMNCVDTYFAWNVHEQEEGKWDFSGDNDCGAFLDLCSELGLWVIARPGPFICAEWDFGGFPYWLKTKENIQFRTDNEAYLRYVYLYLDQIVPVIRSRQLTKGGSVILVQVENEYGYLAEDAPGITYMNGLRDALLERGIEVPLITCEGGAEGTIEGANFWSGADGHYEKLTRKQPDVPKLVTEFWTGWFEHWGAPAATQKTPDLYEKRIMEAIRAGFDGISHYMFFGGTNFGGYGGRTVGSSDIFMVTSYDYDAPLSEYGRITDKYRTAKKMSLFTQALGEILLESEPLDNGEARCEEGIKLQGRQWNGQKLWFAESIKQEKGMFSVTLENNRTLQVSIKPGQIVPILDRIEICPGLKLTSSGFVIGNDRIGEIQTVILAGEDGGRTHIVFEADQDLHYDNVGNIPYESSKDGRTLHLDVFHFQTPQRIRLMAGGQLVEVFMLNRFMSDRAWRIQGDEIRWAIGWTDIDFEAGGNIIGVIGGSDCEPFLLGDWGREKEDVQDRADRITSNSGNAIKPLVPPSLSEWKQKTVNLLSLTSGELTERPRGFAELDLEFGYLIYSNDVECDQDQESTLIFSAIQDSARLFVNGQEQAMIRQVGAASAAVRLSKGHNKLQLLVQHMGSLNFSPFLGEEKGIFGPVYMDGSAVELRRDWYSGEEVVHLDEVHTRTFTSALTRTFELMANDQAILVGALNSGLRINGKDVLMEDYQNWFAYHAVDISAYLISGTNTIEMPVSKTPVNRLELLTYNRSRELTNWSSVLMEDAVEFEEDSGTSKMGPTWNRSTFDLPAIPEDLNPKLKLRMTGMSKGYILLNGKNLGRYWQIGPQEDYKVPMAWLKQTGNELILFDEEGRRPDSVRFLYDVQSNQSWKTLI</sequence>
<dbReference type="SUPFAM" id="SSF49785">
    <property type="entry name" value="Galactose-binding domain-like"/>
    <property type="match status" value="1"/>
</dbReference>
<keyword evidence="2" id="KW-0378">Hydrolase</keyword>
<feature type="domain" description="Beta-galactosidase galactose-binding" evidence="7">
    <location>
        <begin position="843"/>
        <end position="906"/>
    </location>
</feature>
<feature type="domain" description="Glycoside hydrolase 35 catalytic" evidence="5">
    <location>
        <begin position="30"/>
        <end position="337"/>
    </location>
</feature>
<protein>
    <submittedName>
        <fullName evidence="8">Beta-galactosidase</fullName>
    </submittedName>
</protein>
<dbReference type="PRINTS" id="PR00742">
    <property type="entry name" value="GLHYDRLASE35"/>
</dbReference>
<evidence type="ECO:0000313" key="8">
    <source>
        <dbReference type="EMBL" id="MBD7967508.1"/>
    </source>
</evidence>
<dbReference type="Pfam" id="PF01301">
    <property type="entry name" value="Glyco_hydro_35"/>
    <property type="match status" value="1"/>
</dbReference>
<keyword evidence="3" id="KW-0326">Glycosidase</keyword>
<dbReference type="InterPro" id="IPR008979">
    <property type="entry name" value="Galactose-bd-like_sf"/>
</dbReference>
<evidence type="ECO:0000256" key="3">
    <source>
        <dbReference type="ARBA" id="ARBA00023295"/>
    </source>
</evidence>